<proteinExistence type="predicted"/>
<dbReference type="GeneID" id="54355050"/>
<dbReference type="RefSeq" id="XP_033445806.1">
    <property type="nucleotide sequence ID" value="XM_033597383.1"/>
</dbReference>
<name>A0A6A5REM7_9PLEO</name>
<dbReference type="OrthoDB" id="3790813at2759"/>
<organism evidence="2 3">
    <name type="scientific">Didymella exigua CBS 183.55</name>
    <dbReference type="NCBI Taxonomy" id="1150837"/>
    <lineage>
        <taxon>Eukaryota</taxon>
        <taxon>Fungi</taxon>
        <taxon>Dikarya</taxon>
        <taxon>Ascomycota</taxon>
        <taxon>Pezizomycotina</taxon>
        <taxon>Dothideomycetes</taxon>
        <taxon>Pleosporomycetidae</taxon>
        <taxon>Pleosporales</taxon>
        <taxon>Pleosporineae</taxon>
        <taxon>Didymellaceae</taxon>
        <taxon>Didymella</taxon>
    </lineage>
</organism>
<keyword evidence="3" id="KW-1185">Reference proteome</keyword>
<protein>
    <submittedName>
        <fullName evidence="2">Uncharacterized protein</fullName>
    </submittedName>
</protein>
<dbReference type="EMBL" id="ML978983">
    <property type="protein sequence ID" value="KAF1925554.1"/>
    <property type="molecule type" value="Genomic_DNA"/>
</dbReference>
<sequence>MALTPGSDSQGAESQVGVDEEPTKTAGSECSTPASAGSGDQVSTSDAALRHNTPAADPALSGTPLGDDSRELDTTTFHSHAVQLLPSEPNGTWRTQVSYAVTSPSKSAPTLREVYQGHGPQLDVPTLLHRLKETAKGRKDNVEGWLNQTLADQDLGEKHNGLMRSLRVPSMPNMRQIGLAVDAMSEFGQSLRKRRSESELLEKFRYDKYIFAEVVCRKAERALIEQGICKKWQLQCKNYVQLQHAMLVALLRTSTRIQQAYMNMPLFRAQPQWIAKRETKVWRLELDVGVVGVEVGPVTDRSLIELGFIDTEFELPESCGCAPIADIDRQAQGVEDEWQLLEA</sequence>
<feature type="compositionally biased region" description="Polar residues" evidence="1">
    <location>
        <begin position="1"/>
        <end position="13"/>
    </location>
</feature>
<evidence type="ECO:0000313" key="3">
    <source>
        <dbReference type="Proteomes" id="UP000800082"/>
    </source>
</evidence>
<reference evidence="2" key="1">
    <citation type="journal article" date="2020" name="Stud. Mycol.">
        <title>101 Dothideomycetes genomes: a test case for predicting lifestyles and emergence of pathogens.</title>
        <authorList>
            <person name="Haridas S."/>
            <person name="Albert R."/>
            <person name="Binder M."/>
            <person name="Bloem J."/>
            <person name="Labutti K."/>
            <person name="Salamov A."/>
            <person name="Andreopoulos B."/>
            <person name="Baker S."/>
            <person name="Barry K."/>
            <person name="Bills G."/>
            <person name="Bluhm B."/>
            <person name="Cannon C."/>
            <person name="Castanera R."/>
            <person name="Culley D."/>
            <person name="Daum C."/>
            <person name="Ezra D."/>
            <person name="Gonzalez J."/>
            <person name="Henrissat B."/>
            <person name="Kuo A."/>
            <person name="Liang C."/>
            <person name="Lipzen A."/>
            <person name="Lutzoni F."/>
            <person name="Magnuson J."/>
            <person name="Mondo S."/>
            <person name="Nolan M."/>
            <person name="Ohm R."/>
            <person name="Pangilinan J."/>
            <person name="Park H.-J."/>
            <person name="Ramirez L."/>
            <person name="Alfaro M."/>
            <person name="Sun H."/>
            <person name="Tritt A."/>
            <person name="Yoshinaga Y."/>
            <person name="Zwiers L.-H."/>
            <person name="Turgeon B."/>
            <person name="Goodwin S."/>
            <person name="Spatafora J."/>
            <person name="Crous P."/>
            <person name="Grigoriev I."/>
        </authorList>
    </citation>
    <scope>NUCLEOTIDE SEQUENCE</scope>
    <source>
        <strain evidence="2">CBS 183.55</strain>
    </source>
</reference>
<evidence type="ECO:0000313" key="2">
    <source>
        <dbReference type="EMBL" id="KAF1925554.1"/>
    </source>
</evidence>
<accession>A0A6A5REM7</accession>
<feature type="compositionally biased region" description="Polar residues" evidence="1">
    <location>
        <begin position="25"/>
        <end position="46"/>
    </location>
</feature>
<dbReference type="Proteomes" id="UP000800082">
    <property type="component" value="Unassembled WGS sequence"/>
</dbReference>
<gene>
    <name evidence="2" type="ORF">M421DRAFT_7814</name>
</gene>
<dbReference type="AlphaFoldDB" id="A0A6A5REM7"/>
<feature type="region of interest" description="Disordered" evidence="1">
    <location>
        <begin position="1"/>
        <end position="72"/>
    </location>
</feature>
<evidence type="ECO:0000256" key="1">
    <source>
        <dbReference type="SAM" id="MobiDB-lite"/>
    </source>
</evidence>